<dbReference type="AlphaFoldDB" id="B9HI48"/>
<evidence type="ECO:0000313" key="2">
    <source>
        <dbReference type="Proteomes" id="UP000006729"/>
    </source>
</evidence>
<dbReference type="Proteomes" id="UP000006729">
    <property type="component" value="Chromosome 8"/>
</dbReference>
<dbReference type="InParanoid" id="B9HI48"/>
<dbReference type="HOGENOM" id="CLU_2268442_0_0_1"/>
<accession>B9HI48</accession>
<proteinExistence type="predicted"/>
<gene>
    <name evidence="1" type="ORF">POPTR_008G084000</name>
</gene>
<keyword evidence="2" id="KW-1185">Reference proteome</keyword>
<evidence type="ECO:0000313" key="1">
    <source>
        <dbReference type="EMBL" id="PNT23494.1"/>
    </source>
</evidence>
<name>B9HI48_POPTR</name>
<organism evidence="1 2">
    <name type="scientific">Populus trichocarpa</name>
    <name type="common">Western balsam poplar</name>
    <name type="synonym">Populus balsamifera subsp. trichocarpa</name>
    <dbReference type="NCBI Taxonomy" id="3694"/>
    <lineage>
        <taxon>Eukaryota</taxon>
        <taxon>Viridiplantae</taxon>
        <taxon>Streptophyta</taxon>
        <taxon>Embryophyta</taxon>
        <taxon>Tracheophyta</taxon>
        <taxon>Spermatophyta</taxon>
        <taxon>Magnoliopsida</taxon>
        <taxon>eudicotyledons</taxon>
        <taxon>Gunneridae</taxon>
        <taxon>Pentapetalae</taxon>
        <taxon>rosids</taxon>
        <taxon>fabids</taxon>
        <taxon>Malpighiales</taxon>
        <taxon>Salicaceae</taxon>
        <taxon>Saliceae</taxon>
        <taxon>Populus</taxon>
    </lineage>
</organism>
<protein>
    <submittedName>
        <fullName evidence="1">Uncharacterized protein</fullName>
    </submittedName>
</protein>
<dbReference type="EMBL" id="CM009297">
    <property type="protein sequence ID" value="PNT23494.1"/>
    <property type="molecule type" value="Genomic_DNA"/>
</dbReference>
<sequence>MGRALVLPGLWQMSINQRRILRELGDRPRSRAKAKAAREEDEPGEEESEAKLVIEVEVCSVFKSFMTFIVSNGIPMKQDIVECLNIIPRDGEGRFREERSKSF</sequence>
<reference evidence="1 2" key="1">
    <citation type="journal article" date="2006" name="Science">
        <title>The genome of black cottonwood, Populus trichocarpa (Torr. &amp; Gray).</title>
        <authorList>
            <person name="Tuskan G.A."/>
            <person name="Difazio S."/>
            <person name="Jansson S."/>
            <person name="Bohlmann J."/>
            <person name="Grigoriev I."/>
            <person name="Hellsten U."/>
            <person name="Putnam N."/>
            <person name="Ralph S."/>
            <person name="Rombauts S."/>
            <person name="Salamov A."/>
            <person name="Schein J."/>
            <person name="Sterck L."/>
            <person name="Aerts A."/>
            <person name="Bhalerao R.R."/>
            <person name="Bhalerao R.P."/>
            <person name="Blaudez D."/>
            <person name="Boerjan W."/>
            <person name="Brun A."/>
            <person name="Brunner A."/>
            <person name="Busov V."/>
            <person name="Campbell M."/>
            <person name="Carlson J."/>
            <person name="Chalot M."/>
            <person name="Chapman J."/>
            <person name="Chen G.L."/>
            <person name="Cooper D."/>
            <person name="Coutinho P.M."/>
            <person name="Couturier J."/>
            <person name="Covert S."/>
            <person name="Cronk Q."/>
            <person name="Cunningham R."/>
            <person name="Davis J."/>
            <person name="Degroeve S."/>
            <person name="Dejardin A."/>
            <person name="Depamphilis C."/>
            <person name="Detter J."/>
            <person name="Dirks B."/>
            <person name="Dubchak I."/>
            <person name="Duplessis S."/>
            <person name="Ehlting J."/>
            <person name="Ellis B."/>
            <person name="Gendler K."/>
            <person name="Goodstein D."/>
            <person name="Gribskov M."/>
            <person name="Grimwood J."/>
            <person name="Groover A."/>
            <person name="Gunter L."/>
            <person name="Hamberger B."/>
            <person name="Heinze B."/>
            <person name="Helariutta Y."/>
            <person name="Henrissat B."/>
            <person name="Holligan D."/>
            <person name="Holt R."/>
            <person name="Huang W."/>
            <person name="Islam-Faridi N."/>
            <person name="Jones S."/>
            <person name="Jones-Rhoades M."/>
            <person name="Jorgensen R."/>
            <person name="Joshi C."/>
            <person name="Kangasjarvi J."/>
            <person name="Karlsson J."/>
            <person name="Kelleher C."/>
            <person name="Kirkpatrick R."/>
            <person name="Kirst M."/>
            <person name="Kohler A."/>
            <person name="Kalluri U."/>
            <person name="Larimer F."/>
            <person name="Leebens-Mack J."/>
            <person name="Leple J.C."/>
            <person name="Locascio P."/>
            <person name="Lou Y."/>
            <person name="Lucas S."/>
            <person name="Martin F."/>
            <person name="Montanini B."/>
            <person name="Napoli C."/>
            <person name="Nelson D.R."/>
            <person name="Nelson C."/>
            <person name="Nieminen K."/>
            <person name="Nilsson O."/>
            <person name="Pereda V."/>
            <person name="Peter G."/>
            <person name="Philippe R."/>
            <person name="Pilate G."/>
            <person name="Poliakov A."/>
            <person name="Razumovskaya J."/>
            <person name="Richardson P."/>
            <person name="Rinaldi C."/>
            <person name="Ritland K."/>
            <person name="Rouze P."/>
            <person name="Ryaboy D."/>
            <person name="Schmutz J."/>
            <person name="Schrader J."/>
            <person name="Segerman B."/>
            <person name="Shin H."/>
            <person name="Siddiqui A."/>
            <person name="Sterky F."/>
            <person name="Terry A."/>
            <person name="Tsai C.J."/>
            <person name="Uberbacher E."/>
            <person name="Unneberg P."/>
            <person name="Vahala J."/>
            <person name="Wall K."/>
            <person name="Wessler S."/>
            <person name="Yang G."/>
            <person name="Yin T."/>
            <person name="Douglas C."/>
            <person name="Marra M."/>
            <person name="Sandberg G."/>
            <person name="Van de Peer Y."/>
            <person name="Rokhsar D."/>
        </authorList>
    </citation>
    <scope>NUCLEOTIDE SEQUENCE [LARGE SCALE GENOMIC DNA]</scope>
    <source>
        <strain evidence="2">cv. Nisqually</strain>
    </source>
</reference>